<keyword evidence="4 5" id="KW-0539">Nucleus</keyword>
<dbReference type="InterPro" id="IPR009057">
    <property type="entry name" value="Homeodomain-like_sf"/>
</dbReference>
<dbReference type="Proteomes" id="UP001152320">
    <property type="component" value="Chromosome 7"/>
</dbReference>
<evidence type="ECO:0000313" key="8">
    <source>
        <dbReference type="EMBL" id="KAJ8038266.1"/>
    </source>
</evidence>
<feature type="domain" description="Homeobox" evidence="7">
    <location>
        <begin position="154"/>
        <end position="214"/>
    </location>
</feature>
<dbReference type="Gene3D" id="1.10.10.60">
    <property type="entry name" value="Homeodomain-like"/>
    <property type="match status" value="1"/>
</dbReference>
<evidence type="ECO:0000313" key="9">
    <source>
        <dbReference type="Proteomes" id="UP001152320"/>
    </source>
</evidence>
<dbReference type="PANTHER" id="PTHR24333">
    <property type="entry name" value="HOMEO BOX HB9 LIKE A-RELATED"/>
    <property type="match status" value="1"/>
</dbReference>
<dbReference type="Pfam" id="PF00046">
    <property type="entry name" value="Homeodomain"/>
    <property type="match status" value="1"/>
</dbReference>
<dbReference type="AlphaFoldDB" id="A0A9Q1HAJ6"/>
<dbReference type="InterPro" id="IPR001356">
    <property type="entry name" value="HD"/>
</dbReference>
<evidence type="ECO:0000256" key="6">
    <source>
        <dbReference type="SAM" id="MobiDB-lite"/>
    </source>
</evidence>
<proteinExistence type="predicted"/>
<comment type="caution">
    <text evidence="8">The sequence shown here is derived from an EMBL/GenBank/DDBJ whole genome shotgun (WGS) entry which is preliminary data.</text>
</comment>
<comment type="subcellular location">
    <subcellularLocation>
        <location evidence="1 4 5">Nucleus</location>
    </subcellularLocation>
</comment>
<sequence length="332" mass="38208">MNMDGGTRDHHKFVSENVLCFPDQHDTQTDENKPWKNKNNETNNIANDLKDESNTSRFGDVFISKKRSTFHSFLIRDILADDQVDLKEDNNNGLVSPRSVEEDFSKATKSSTEIHCLPSKKTIKRSKTKDEINDIQSTKSTIKDNEYEEIGKSKKPRKTRTAFTDHQLNLLERSFEGQKYLSVQDRLELATKLGLTDTQVKTWYQNRRNEMEAPVFFRIRFPPRSNETGGSVTPPIVPALLSLYLSNTAPSIGTTFTRDLRSSLFRSSYNRPTYYRLHYRFQITIFYEFPEHNSKTTPSFARCKEGRTRFPADCANTNASVFGFVGRLLDAA</sequence>
<dbReference type="GO" id="GO:0005634">
    <property type="term" value="C:nucleus"/>
    <property type="evidence" value="ECO:0007669"/>
    <property type="project" value="UniProtKB-SubCell"/>
</dbReference>
<organism evidence="8 9">
    <name type="scientific">Holothuria leucospilota</name>
    <name type="common">Black long sea cucumber</name>
    <name type="synonym">Mertensiothuria leucospilota</name>
    <dbReference type="NCBI Taxonomy" id="206669"/>
    <lineage>
        <taxon>Eukaryota</taxon>
        <taxon>Metazoa</taxon>
        <taxon>Echinodermata</taxon>
        <taxon>Eleutherozoa</taxon>
        <taxon>Echinozoa</taxon>
        <taxon>Holothuroidea</taxon>
        <taxon>Aspidochirotacea</taxon>
        <taxon>Aspidochirotida</taxon>
        <taxon>Holothuriidae</taxon>
        <taxon>Holothuria</taxon>
    </lineage>
</organism>
<evidence type="ECO:0000259" key="7">
    <source>
        <dbReference type="PROSITE" id="PS50071"/>
    </source>
</evidence>
<name>A0A9Q1HAJ6_HOLLE</name>
<evidence type="ECO:0000256" key="1">
    <source>
        <dbReference type="ARBA" id="ARBA00004123"/>
    </source>
</evidence>
<dbReference type="InterPro" id="IPR000047">
    <property type="entry name" value="HTH_motif"/>
</dbReference>
<keyword evidence="2 4" id="KW-0238">DNA-binding</keyword>
<dbReference type="SUPFAM" id="SSF46689">
    <property type="entry name" value="Homeodomain-like"/>
    <property type="match status" value="1"/>
</dbReference>
<feature type="DNA-binding region" description="Homeobox" evidence="4">
    <location>
        <begin position="156"/>
        <end position="215"/>
    </location>
</feature>
<dbReference type="GO" id="GO:0003677">
    <property type="term" value="F:DNA binding"/>
    <property type="evidence" value="ECO:0007669"/>
    <property type="project" value="UniProtKB-UniRule"/>
</dbReference>
<evidence type="ECO:0000256" key="3">
    <source>
        <dbReference type="ARBA" id="ARBA00023155"/>
    </source>
</evidence>
<evidence type="ECO:0000256" key="5">
    <source>
        <dbReference type="RuleBase" id="RU000682"/>
    </source>
</evidence>
<evidence type="ECO:0000256" key="2">
    <source>
        <dbReference type="ARBA" id="ARBA00023125"/>
    </source>
</evidence>
<dbReference type="PANTHER" id="PTHR24333:SF5">
    <property type="entry name" value="VENT HOMEOBOX"/>
    <property type="match status" value="1"/>
</dbReference>
<dbReference type="PRINTS" id="PR00031">
    <property type="entry name" value="HTHREPRESSR"/>
</dbReference>
<reference evidence="8" key="1">
    <citation type="submission" date="2021-10" db="EMBL/GenBank/DDBJ databases">
        <title>Tropical sea cucumber genome reveals ecological adaptation and Cuvierian tubules defense mechanism.</title>
        <authorList>
            <person name="Chen T."/>
        </authorList>
    </citation>
    <scope>NUCLEOTIDE SEQUENCE</scope>
    <source>
        <strain evidence="8">Nanhai2018</strain>
        <tissue evidence="8">Muscle</tissue>
    </source>
</reference>
<accession>A0A9Q1HAJ6</accession>
<evidence type="ECO:0000256" key="4">
    <source>
        <dbReference type="PROSITE-ProRule" id="PRU00108"/>
    </source>
</evidence>
<keyword evidence="9" id="KW-1185">Reference proteome</keyword>
<dbReference type="OrthoDB" id="6159439at2759"/>
<dbReference type="CDD" id="cd00086">
    <property type="entry name" value="homeodomain"/>
    <property type="match status" value="1"/>
</dbReference>
<protein>
    <submittedName>
        <fullName evidence="8">BarH-like 2 homeobox protein</fullName>
    </submittedName>
</protein>
<feature type="region of interest" description="Disordered" evidence="6">
    <location>
        <begin position="25"/>
        <end position="51"/>
    </location>
</feature>
<dbReference type="EMBL" id="JAIZAY010000007">
    <property type="protein sequence ID" value="KAJ8038266.1"/>
    <property type="molecule type" value="Genomic_DNA"/>
</dbReference>
<feature type="compositionally biased region" description="Basic and acidic residues" evidence="6">
    <location>
        <begin position="25"/>
        <end position="34"/>
    </location>
</feature>
<dbReference type="SMART" id="SM00389">
    <property type="entry name" value="HOX"/>
    <property type="match status" value="1"/>
</dbReference>
<dbReference type="PROSITE" id="PS50071">
    <property type="entry name" value="HOMEOBOX_2"/>
    <property type="match status" value="1"/>
</dbReference>
<dbReference type="InterPro" id="IPR050848">
    <property type="entry name" value="Homeobox_TF"/>
</dbReference>
<gene>
    <name evidence="8" type="ORF">HOLleu_15641</name>
</gene>
<keyword evidence="3 4" id="KW-0371">Homeobox</keyword>